<feature type="transmembrane region" description="Helical" evidence="1">
    <location>
        <begin position="181"/>
        <end position="211"/>
    </location>
</feature>
<comment type="caution">
    <text evidence="3">The sequence shown here is derived from an EMBL/GenBank/DDBJ whole genome shotgun (WGS) entry which is preliminary data.</text>
</comment>
<protein>
    <recommendedName>
        <fullName evidence="2">CAAX prenyl protease 2/Lysostaphin resistance protein A-like domain-containing protein</fullName>
    </recommendedName>
</protein>
<feature type="transmembrane region" description="Helical" evidence="1">
    <location>
        <begin position="81"/>
        <end position="102"/>
    </location>
</feature>
<evidence type="ECO:0000259" key="2">
    <source>
        <dbReference type="Pfam" id="PF02517"/>
    </source>
</evidence>
<feature type="transmembrane region" description="Helical" evidence="1">
    <location>
        <begin position="38"/>
        <end position="60"/>
    </location>
</feature>
<feature type="transmembrane region" description="Helical" evidence="1">
    <location>
        <begin position="145"/>
        <end position="169"/>
    </location>
</feature>
<sequence length="234" mass="24628">MPAPLLASLLLTGALAAACWFLWPRVAADTRAGRYRAWMRRAGMAFALPTLVALALLGRLDALWRLPVEFAAARPWLPEMAAGDVIVGALAGTLIGLAAAAWRARRGGRPIGRPGAMMPRARHELPWGAAVATVAGATEEPFFRLLLPLLVAIVTGSAAAGFGLALILFGAMHRYQGWRGMIVTTSFGGVMTAVYLVSGALWLVIALHILIDLNGLVVWPALSSSAASRSGRSA</sequence>
<dbReference type="EMBL" id="BAABBF010000003">
    <property type="protein sequence ID" value="GAA3706316.1"/>
    <property type="molecule type" value="Genomic_DNA"/>
</dbReference>
<proteinExistence type="predicted"/>
<keyword evidence="1" id="KW-0472">Membrane</keyword>
<evidence type="ECO:0000256" key="1">
    <source>
        <dbReference type="SAM" id="Phobius"/>
    </source>
</evidence>
<reference evidence="4" key="1">
    <citation type="journal article" date="2019" name="Int. J. Syst. Evol. Microbiol.">
        <title>The Global Catalogue of Microorganisms (GCM) 10K type strain sequencing project: providing services to taxonomists for standard genome sequencing and annotation.</title>
        <authorList>
            <consortium name="The Broad Institute Genomics Platform"/>
            <consortium name="The Broad Institute Genome Sequencing Center for Infectious Disease"/>
            <person name="Wu L."/>
            <person name="Ma J."/>
        </authorList>
    </citation>
    <scope>NUCLEOTIDE SEQUENCE [LARGE SCALE GENOMIC DNA]</scope>
    <source>
        <strain evidence="4">JCM 17498</strain>
    </source>
</reference>
<evidence type="ECO:0000313" key="4">
    <source>
        <dbReference type="Proteomes" id="UP001500523"/>
    </source>
</evidence>
<gene>
    <name evidence="3" type="ORF">GCM10022268_14820</name>
</gene>
<dbReference type="Proteomes" id="UP001500523">
    <property type="component" value="Unassembled WGS sequence"/>
</dbReference>
<accession>A0ABP7DP01</accession>
<keyword evidence="1" id="KW-0812">Transmembrane</keyword>
<organism evidence="3 4">
    <name type="scientific">Sphingomonas cynarae</name>
    <dbReference type="NCBI Taxonomy" id="930197"/>
    <lineage>
        <taxon>Bacteria</taxon>
        <taxon>Pseudomonadati</taxon>
        <taxon>Pseudomonadota</taxon>
        <taxon>Alphaproteobacteria</taxon>
        <taxon>Sphingomonadales</taxon>
        <taxon>Sphingomonadaceae</taxon>
        <taxon>Sphingomonas</taxon>
    </lineage>
</organism>
<dbReference type="InterPro" id="IPR003675">
    <property type="entry name" value="Rce1/LyrA-like_dom"/>
</dbReference>
<dbReference type="Pfam" id="PF02517">
    <property type="entry name" value="Rce1-like"/>
    <property type="match status" value="1"/>
</dbReference>
<keyword evidence="1" id="KW-1133">Transmembrane helix</keyword>
<name>A0ABP7DP01_9SPHN</name>
<dbReference type="RefSeq" id="WP_344692735.1">
    <property type="nucleotide sequence ID" value="NZ_BAABBF010000003.1"/>
</dbReference>
<keyword evidence="4" id="KW-1185">Reference proteome</keyword>
<feature type="domain" description="CAAX prenyl protease 2/Lysostaphin resistance protein A-like" evidence="2">
    <location>
        <begin position="124"/>
        <end position="213"/>
    </location>
</feature>
<evidence type="ECO:0000313" key="3">
    <source>
        <dbReference type="EMBL" id="GAA3706316.1"/>
    </source>
</evidence>